<dbReference type="GO" id="GO:0005220">
    <property type="term" value="F:inositol 1,4,5-trisphosphate-gated calcium channel activity"/>
    <property type="evidence" value="ECO:0007669"/>
    <property type="project" value="TreeGrafter"/>
</dbReference>
<evidence type="ECO:0000313" key="2">
    <source>
        <dbReference type="EMBL" id="VDN33782.1"/>
    </source>
</evidence>
<evidence type="ECO:0000259" key="1">
    <source>
        <dbReference type="Pfam" id="PF01365"/>
    </source>
</evidence>
<dbReference type="PANTHER" id="PTHR13715:SF102">
    <property type="entry name" value="INOSITOL 1,4,5-TRISPHOSPHATE RECEPTOR"/>
    <property type="match status" value="1"/>
</dbReference>
<evidence type="ECO:0000313" key="3">
    <source>
        <dbReference type="Proteomes" id="UP000271889"/>
    </source>
</evidence>
<dbReference type="GO" id="GO:0005789">
    <property type="term" value="C:endoplasmic reticulum membrane"/>
    <property type="evidence" value="ECO:0007669"/>
    <property type="project" value="TreeGrafter"/>
</dbReference>
<feature type="domain" description="RIH" evidence="1">
    <location>
        <begin position="28"/>
        <end position="72"/>
    </location>
</feature>
<accession>A0A3P7QPQ8</accession>
<dbReference type="GO" id="GO:0005886">
    <property type="term" value="C:plasma membrane"/>
    <property type="evidence" value="ECO:0007669"/>
    <property type="project" value="TreeGrafter"/>
</dbReference>
<dbReference type="Proteomes" id="UP000271889">
    <property type="component" value="Unassembled WGS sequence"/>
</dbReference>
<name>A0A3P7QPQ8_CYLGO</name>
<dbReference type="GO" id="GO:0016529">
    <property type="term" value="C:sarcoplasmic reticulum"/>
    <property type="evidence" value="ECO:0007669"/>
    <property type="project" value="TreeGrafter"/>
</dbReference>
<dbReference type="InterPro" id="IPR015925">
    <property type="entry name" value="Ryanodine_IP3_receptor"/>
</dbReference>
<dbReference type="EMBL" id="UYRV01123391">
    <property type="protein sequence ID" value="VDN33782.1"/>
    <property type="molecule type" value="Genomic_DNA"/>
</dbReference>
<dbReference type="SUPFAM" id="SSF100909">
    <property type="entry name" value="IP3 receptor type 1 binding core, domain 2"/>
    <property type="match status" value="1"/>
</dbReference>
<dbReference type="GO" id="GO:0035091">
    <property type="term" value="F:phosphatidylinositol binding"/>
    <property type="evidence" value="ECO:0007669"/>
    <property type="project" value="TreeGrafter"/>
</dbReference>
<reference evidence="2 3" key="1">
    <citation type="submission" date="2018-11" db="EMBL/GenBank/DDBJ databases">
        <authorList>
            <consortium name="Pathogen Informatics"/>
        </authorList>
    </citation>
    <scope>NUCLEOTIDE SEQUENCE [LARGE SCALE GENOMIC DNA]</scope>
</reference>
<dbReference type="InterPro" id="IPR035910">
    <property type="entry name" value="RyR/IP3R_RIH_dom_sf"/>
</dbReference>
<dbReference type="Gene3D" id="1.25.10.30">
    <property type="entry name" value="IP3 receptor type 1 binding core, RIH domain"/>
    <property type="match status" value="1"/>
</dbReference>
<dbReference type="GO" id="GO:0030667">
    <property type="term" value="C:secretory granule membrane"/>
    <property type="evidence" value="ECO:0007669"/>
    <property type="project" value="TreeGrafter"/>
</dbReference>
<dbReference type="GO" id="GO:0070679">
    <property type="term" value="F:inositol 1,4,5 trisphosphate binding"/>
    <property type="evidence" value="ECO:0007669"/>
    <property type="project" value="TreeGrafter"/>
</dbReference>
<organism evidence="2 3">
    <name type="scientific">Cylicostephanus goldi</name>
    <name type="common">Nematode worm</name>
    <dbReference type="NCBI Taxonomy" id="71465"/>
    <lineage>
        <taxon>Eukaryota</taxon>
        <taxon>Metazoa</taxon>
        <taxon>Ecdysozoa</taxon>
        <taxon>Nematoda</taxon>
        <taxon>Chromadorea</taxon>
        <taxon>Rhabditida</taxon>
        <taxon>Rhabditina</taxon>
        <taxon>Rhabditomorpha</taxon>
        <taxon>Strongyloidea</taxon>
        <taxon>Strongylidae</taxon>
        <taxon>Cylicostephanus</taxon>
    </lineage>
</organism>
<gene>
    <name evidence="2" type="ORF">CGOC_LOCUS12472</name>
</gene>
<protein>
    <recommendedName>
        <fullName evidence="1">RIH domain-containing protein</fullName>
    </recommendedName>
</protein>
<dbReference type="PANTHER" id="PTHR13715">
    <property type="entry name" value="RYANODINE RECEPTOR AND IP3 RECEPTOR"/>
    <property type="match status" value="1"/>
</dbReference>
<dbReference type="GO" id="GO:0005509">
    <property type="term" value="F:calcium ion binding"/>
    <property type="evidence" value="ECO:0007669"/>
    <property type="project" value="TreeGrafter"/>
</dbReference>
<sequence>MMDPLQINDFTPSRDRQKLLREQEVLDQEQIGFDLLAEDTMTAVLHNNPKLLEKYVKTPHIERFVELVRNNRLGK</sequence>
<dbReference type="AlphaFoldDB" id="A0A3P7QPQ8"/>
<dbReference type="GO" id="GO:0051209">
    <property type="term" value="P:release of sequestered calcium ion into cytosol"/>
    <property type="evidence" value="ECO:0007669"/>
    <property type="project" value="TreeGrafter"/>
</dbReference>
<proteinExistence type="predicted"/>
<dbReference type="InterPro" id="IPR000699">
    <property type="entry name" value="RIH_dom"/>
</dbReference>
<dbReference type="Pfam" id="PF01365">
    <property type="entry name" value="RYDR_ITPR"/>
    <property type="match status" value="1"/>
</dbReference>
<dbReference type="OrthoDB" id="76898at2759"/>
<keyword evidence="3" id="KW-1185">Reference proteome</keyword>